<dbReference type="Proteomes" id="UP001054837">
    <property type="component" value="Unassembled WGS sequence"/>
</dbReference>
<gene>
    <name evidence="1" type="ORF">CDAR_77161</name>
</gene>
<comment type="caution">
    <text evidence="1">The sequence shown here is derived from an EMBL/GenBank/DDBJ whole genome shotgun (WGS) entry which is preliminary data.</text>
</comment>
<name>A0AAV4SPX6_9ARAC</name>
<protein>
    <submittedName>
        <fullName evidence="1">Uncharacterized protein</fullName>
    </submittedName>
</protein>
<dbReference type="EMBL" id="BPLQ01007972">
    <property type="protein sequence ID" value="GIY33663.1"/>
    <property type="molecule type" value="Genomic_DNA"/>
</dbReference>
<reference evidence="1 2" key="1">
    <citation type="submission" date="2021-06" db="EMBL/GenBank/DDBJ databases">
        <title>Caerostris darwini draft genome.</title>
        <authorList>
            <person name="Kono N."/>
            <person name="Arakawa K."/>
        </authorList>
    </citation>
    <scope>NUCLEOTIDE SEQUENCE [LARGE SCALE GENOMIC DNA]</scope>
</reference>
<keyword evidence="2" id="KW-1185">Reference proteome</keyword>
<proteinExistence type="predicted"/>
<evidence type="ECO:0000313" key="2">
    <source>
        <dbReference type="Proteomes" id="UP001054837"/>
    </source>
</evidence>
<evidence type="ECO:0000313" key="1">
    <source>
        <dbReference type="EMBL" id="GIY33663.1"/>
    </source>
</evidence>
<accession>A0AAV4SPX6</accession>
<dbReference type="AlphaFoldDB" id="A0AAV4SPX6"/>
<sequence length="135" mass="15291">MLVNCKVKSVSFSKPKTAVITRLELQCESVSTVMFFFIQMIDCCGGVGNRICPVKFSGINEEGFTCSLPKENTYREIQKSHFQQRFRTQYQLQIASLNLQKHLTAKLFAGPNAQTRSVEDSISSHRLSSSCRNFL</sequence>
<organism evidence="1 2">
    <name type="scientific">Caerostris darwini</name>
    <dbReference type="NCBI Taxonomy" id="1538125"/>
    <lineage>
        <taxon>Eukaryota</taxon>
        <taxon>Metazoa</taxon>
        <taxon>Ecdysozoa</taxon>
        <taxon>Arthropoda</taxon>
        <taxon>Chelicerata</taxon>
        <taxon>Arachnida</taxon>
        <taxon>Araneae</taxon>
        <taxon>Araneomorphae</taxon>
        <taxon>Entelegynae</taxon>
        <taxon>Araneoidea</taxon>
        <taxon>Araneidae</taxon>
        <taxon>Caerostris</taxon>
    </lineage>
</organism>